<accession>A0A3B0TPG6</accession>
<organism evidence="1">
    <name type="scientific">hydrothermal vent metagenome</name>
    <dbReference type="NCBI Taxonomy" id="652676"/>
    <lineage>
        <taxon>unclassified sequences</taxon>
        <taxon>metagenomes</taxon>
        <taxon>ecological metagenomes</taxon>
    </lineage>
</organism>
<name>A0A3B0TPG6_9ZZZZ</name>
<proteinExistence type="predicted"/>
<sequence length="29" mass="3239">SDRGSQYVNNNFKVVLVQKELVGSVSSKR</sequence>
<dbReference type="EMBL" id="UOEN01000505">
    <property type="protein sequence ID" value="VAW19858.1"/>
    <property type="molecule type" value="Genomic_DNA"/>
</dbReference>
<reference evidence="1" key="1">
    <citation type="submission" date="2018-06" db="EMBL/GenBank/DDBJ databases">
        <authorList>
            <person name="Zhirakovskaya E."/>
        </authorList>
    </citation>
    <scope>NUCLEOTIDE SEQUENCE</scope>
</reference>
<evidence type="ECO:0000313" key="1">
    <source>
        <dbReference type="EMBL" id="VAW19858.1"/>
    </source>
</evidence>
<protein>
    <submittedName>
        <fullName evidence="1">Uncharacterized protein</fullName>
    </submittedName>
</protein>
<feature type="non-terminal residue" evidence="1">
    <location>
        <position position="1"/>
    </location>
</feature>
<dbReference type="AlphaFoldDB" id="A0A3B0TPG6"/>
<gene>
    <name evidence="1" type="ORF">MNBD_BACTEROID05-516</name>
</gene>